<evidence type="ECO:0000256" key="1">
    <source>
        <dbReference type="PROSITE-ProRule" id="PRU00047"/>
    </source>
</evidence>
<keyword evidence="1" id="KW-0863">Zinc-finger</keyword>
<feature type="domain" description="CCHC-type" evidence="4">
    <location>
        <begin position="407"/>
        <end position="422"/>
    </location>
</feature>
<dbReference type="GO" id="GO:0008270">
    <property type="term" value="F:zinc ion binding"/>
    <property type="evidence" value="ECO:0007669"/>
    <property type="project" value="UniProtKB-KW"/>
</dbReference>
<proteinExistence type="predicted"/>
<sequence>MAHDAQGHVIRDRSQDQGQETQSTTSNEDCLESHTYNRRETLLEDSQHQATLRIWELKDLSVVSTWSQAQREAALQIQKQMMEDYDHVTQLYHTTLQKSREEKATYDDNISQLQEVIQAHEQTMAGQATVALTVPSTAFLRHRLDPTPSRPVPVTAVVKYLENEKSKSSTTCNRESHQKSTKIPDPPTLTDGIEPAYDDWSINIKMKLEANLDHFPTPALQMGYVQSRLGGKASSHINPCLRSTQNKFQTVEEIFEVLDRVFSDPDCRFTAQRAYRKLFQNKDNFATFWAEFQRLTVELDYSEETLIDDLRHKVNTKMQTALIAEINPSSLHAFAQKCLLIDQNIQQLQIQDARTVPRVIQQAFKPQDFHSKAKQPTTNPPASFRPPRLYRAPHQNPATEKLMQEGRCFHCQQTGHQAYECPTKNAQVHEVSTYDAPLSGKE</sequence>
<dbReference type="InterPro" id="IPR005162">
    <property type="entry name" value="Retrotrans_gag_dom"/>
</dbReference>
<keyword evidence="1" id="KW-0479">Metal-binding</keyword>
<dbReference type="Gene3D" id="4.10.60.10">
    <property type="entry name" value="Zinc finger, CCHC-type"/>
    <property type="match status" value="1"/>
</dbReference>
<dbReference type="AlphaFoldDB" id="L8FVI7"/>
<dbReference type="Proteomes" id="UP000011064">
    <property type="component" value="Unassembled WGS sequence"/>
</dbReference>
<dbReference type="InterPro" id="IPR001878">
    <property type="entry name" value="Znf_CCHC"/>
</dbReference>
<feature type="compositionally biased region" description="Polar residues" evidence="3">
    <location>
        <begin position="16"/>
        <end position="28"/>
    </location>
</feature>
<evidence type="ECO:0000256" key="2">
    <source>
        <dbReference type="SAM" id="Coils"/>
    </source>
</evidence>
<name>L8FVI7_PSED2</name>
<dbReference type="SUPFAM" id="SSF57756">
    <property type="entry name" value="Retrovirus zinc finger-like domains"/>
    <property type="match status" value="1"/>
</dbReference>
<dbReference type="VEuPathDB" id="FungiDB:GMDG_06386"/>
<feature type="coiled-coil region" evidence="2">
    <location>
        <begin position="96"/>
        <end position="123"/>
    </location>
</feature>
<dbReference type="GO" id="GO:0003676">
    <property type="term" value="F:nucleic acid binding"/>
    <property type="evidence" value="ECO:0007669"/>
    <property type="project" value="InterPro"/>
</dbReference>
<dbReference type="HOGENOM" id="CLU_055320_0_0_1"/>
<evidence type="ECO:0000313" key="6">
    <source>
        <dbReference type="Proteomes" id="UP000011064"/>
    </source>
</evidence>
<keyword evidence="6" id="KW-1185">Reference proteome</keyword>
<feature type="region of interest" description="Disordered" evidence="3">
    <location>
        <begin position="365"/>
        <end position="388"/>
    </location>
</feature>
<dbReference type="InterPro" id="IPR036875">
    <property type="entry name" value="Znf_CCHC_sf"/>
</dbReference>
<accession>L8FVI7</accession>
<gene>
    <name evidence="5" type="ORF">GMDG_06386</name>
</gene>
<evidence type="ECO:0000259" key="4">
    <source>
        <dbReference type="PROSITE" id="PS50158"/>
    </source>
</evidence>
<evidence type="ECO:0000313" key="5">
    <source>
        <dbReference type="EMBL" id="ELR03756.1"/>
    </source>
</evidence>
<dbReference type="PROSITE" id="PS50158">
    <property type="entry name" value="ZF_CCHC"/>
    <property type="match status" value="1"/>
</dbReference>
<feature type="region of interest" description="Disordered" evidence="3">
    <location>
        <begin position="165"/>
        <end position="192"/>
    </location>
</feature>
<keyword evidence="2" id="KW-0175">Coiled coil</keyword>
<organism evidence="5 6">
    <name type="scientific">Pseudogymnoascus destructans (strain ATCC MYA-4855 / 20631-21)</name>
    <name type="common">Bat white-nose syndrome fungus</name>
    <name type="synonym">Geomyces destructans</name>
    <dbReference type="NCBI Taxonomy" id="658429"/>
    <lineage>
        <taxon>Eukaryota</taxon>
        <taxon>Fungi</taxon>
        <taxon>Dikarya</taxon>
        <taxon>Ascomycota</taxon>
        <taxon>Pezizomycotina</taxon>
        <taxon>Leotiomycetes</taxon>
        <taxon>Thelebolales</taxon>
        <taxon>Thelebolaceae</taxon>
        <taxon>Pseudogymnoascus</taxon>
    </lineage>
</organism>
<dbReference type="EMBL" id="GL573326">
    <property type="protein sequence ID" value="ELR03756.1"/>
    <property type="molecule type" value="Genomic_DNA"/>
</dbReference>
<dbReference type="STRING" id="658429.L8FVI7"/>
<feature type="region of interest" description="Disordered" evidence="3">
    <location>
        <begin position="1"/>
        <end position="33"/>
    </location>
</feature>
<keyword evidence="1" id="KW-0862">Zinc</keyword>
<feature type="compositionally biased region" description="Basic and acidic residues" evidence="3">
    <location>
        <begin position="1"/>
        <end position="15"/>
    </location>
</feature>
<dbReference type="SMART" id="SM00343">
    <property type="entry name" value="ZnF_C2HC"/>
    <property type="match status" value="1"/>
</dbReference>
<evidence type="ECO:0000256" key="3">
    <source>
        <dbReference type="SAM" id="MobiDB-lite"/>
    </source>
</evidence>
<dbReference type="InParanoid" id="L8FVI7"/>
<dbReference type="Pfam" id="PF03732">
    <property type="entry name" value="Retrotrans_gag"/>
    <property type="match status" value="1"/>
</dbReference>
<reference evidence="6" key="1">
    <citation type="submission" date="2010-09" db="EMBL/GenBank/DDBJ databases">
        <title>The genome sequence of Geomyces destructans 20631-21.</title>
        <authorList>
            <consortium name="The Broad Institute Genome Sequencing Platform"/>
            <person name="Cuomo C.A."/>
            <person name="Blehert D.S."/>
            <person name="Lorch J.M."/>
            <person name="Young S.K."/>
            <person name="Zeng Q."/>
            <person name="Gargeya S."/>
            <person name="Fitzgerald M."/>
            <person name="Haas B."/>
            <person name="Abouelleil A."/>
            <person name="Alvarado L."/>
            <person name="Arachchi H.M."/>
            <person name="Berlin A."/>
            <person name="Brown A."/>
            <person name="Chapman S.B."/>
            <person name="Chen Z."/>
            <person name="Dunbar C."/>
            <person name="Freedman E."/>
            <person name="Gearin G."/>
            <person name="Gellesch M."/>
            <person name="Goldberg J."/>
            <person name="Griggs A."/>
            <person name="Gujja S."/>
            <person name="Heiman D."/>
            <person name="Howarth C."/>
            <person name="Larson L."/>
            <person name="Lui A."/>
            <person name="MacDonald P.J.P."/>
            <person name="Montmayeur A."/>
            <person name="Murphy C."/>
            <person name="Neiman D."/>
            <person name="Pearson M."/>
            <person name="Priest M."/>
            <person name="Roberts A."/>
            <person name="Saif S."/>
            <person name="Shea T."/>
            <person name="Shenoy N."/>
            <person name="Sisk P."/>
            <person name="Stolte C."/>
            <person name="Sykes S."/>
            <person name="Wortman J."/>
            <person name="Nusbaum C."/>
            <person name="Birren B."/>
        </authorList>
    </citation>
    <scope>NUCLEOTIDE SEQUENCE [LARGE SCALE GENOMIC DNA]</scope>
    <source>
        <strain evidence="6">ATCC MYA-4855 / 20631-21</strain>
    </source>
</reference>
<protein>
    <recommendedName>
        <fullName evidence="4">CCHC-type domain-containing protein</fullName>
    </recommendedName>
</protein>
<dbReference type="Pfam" id="PF00098">
    <property type="entry name" value="zf-CCHC"/>
    <property type="match status" value="1"/>
</dbReference>